<reference evidence="1" key="1">
    <citation type="journal article" date="2022" name="Int. J. Mol. Sci.">
        <title>Draft Genome of Tanacetum Coccineum: Genomic Comparison of Closely Related Tanacetum-Family Plants.</title>
        <authorList>
            <person name="Yamashiro T."/>
            <person name="Shiraishi A."/>
            <person name="Nakayama K."/>
            <person name="Satake H."/>
        </authorList>
    </citation>
    <scope>NUCLEOTIDE SEQUENCE</scope>
</reference>
<evidence type="ECO:0000313" key="1">
    <source>
        <dbReference type="EMBL" id="GJT65256.1"/>
    </source>
</evidence>
<proteinExistence type="predicted"/>
<evidence type="ECO:0000313" key="2">
    <source>
        <dbReference type="Proteomes" id="UP001151760"/>
    </source>
</evidence>
<name>A0ABQ5FPH1_9ASTR</name>
<comment type="caution">
    <text evidence="1">The sequence shown here is derived from an EMBL/GenBank/DDBJ whole genome shotgun (WGS) entry which is preliminary data.</text>
</comment>
<sequence>MSTSSNTTFEFDVNHNGEFKLNPLTYQHGSLLNIYVPQMGFEDMVSYLKWKIPRQFNTLYYMLPPNYALSGMKQIKNDYHTNVMYDIAKVVGKLQIFISHTQIDLSTVLIPNDGSLEESFAGVISKETEIKLEESLSYLHQMQKKKFDYYELLGELGFINKTKPHTPYTQTVFNFVVHNSGQLVLDETNNTMYANGGTFNINIPKMKLADLKEYLLNIVAQYKLEIYIDHIGVNFVIHKYIFPNSSLAEMMNHVITDYSSENEGIIRQETQNDYTSDQMVEWAEQEHFEYEETKTSHAISPISTRLSSTIETCLSYTHFFSPLTYYMAYGENEARQAIVSKLQREIQAEETLAHQLLCNLTRYTEEMNIRSLQITRLQTLPTTSRNTYGLHALLMTLEADIRTTNIILRTRQQLLRSISAKQNFVYNYMAI</sequence>
<keyword evidence="2" id="KW-1185">Reference proteome</keyword>
<reference evidence="1" key="2">
    <citation type="submission" date="2022-01" db="EMBL/GenBank/DDBJ databases">
        <authorList>
            <person name="Yamashiro T."/>
            <person name="Shiraishi A."/>
            <person name="Satake H."/>
            <person name="Nakayama K."/>
        </authorList>
    </citation>
    <scope>NUCLEOTIDE SEQUENCE</scope>
</reference>
<accession>A0ABQ5FPH1</accession>
<dbReference type="EMBL" id="BQNB010017617">
    <property type="protein sequence ID" value="GJT65256.1"/>
    <property type="molecule type" value="Genomic_DNA"/>
</dbReference>
<organism evidence="1 2">
    <name type="scientific">Tanacetum coccineum</name>
    <dbReference type="NCBI Taxonomy" id="301880"/>
    <lineage>
        <taxon>Eukaryota</taxon>
        <taxon>Viridiplantae</taxon>
        <taxon>Streptophyta</taxon>
        <taxon>Embryophyta</taxon>
        <taxon>Tracheophyta</taxon>
        <taxon>Spermatophyta</taxon>
        <taxon>Magnoliopsida</taxon>
        <taxon>eudicotyledons</taxon>
        <taxon>Gunneridae</taxon>
        <taxon>Pentapetalae</taxon>
        <taxon>asterids</taxon>
        <taxon>campanulids</taxon>
        <taxon>Asterales</taxon>
        <taxon>Asteraceae</taxon>
        <taxon>Asteroideae</taxon>
        <taxon>Anthemideae</taxon>
        <taxon>Anthemidinae</taxon>
        <taxon>Tanacetum</taxon>
    </lineage>
</organism>
<dbReference type="Proteomes" id="UP001151760">
    <property type="component" value="Unassembled WGS sequence"/>
</dbReference>
<protein>
    <submittedName>
        <fullName evidence="1">Uncharacterized protein</fullName>
    </submittedName>
</protein>
<gene>
    <name evidence="1" type="ORF">Tco_1016736</name>
</gene>